<sequence length="343" mass="39911">MKGSFASPEAVAHIMTQKFVMYSPLYRQEQDLKRQGVELTRQTMSNWILKASQLWLEPIYEKLRELLIKEEVIHADETTLQVLKTKEKPTPKKAYMWLYRTSGCSEKNIVLYDYKPNRKIENAENFLEGFNGYIHADGYQGYHKLGDNFTVVGCWAHCRRKFAEALEMISKDERANSTAGIALDYCNQLYAIEKEIADKSYEEILKVRQEKSKPILDAFLCWAEKQSIAFKSKLGGAFTYLKNNEKYLRRYLEDGRLEIDNNRAERSIKPFVMGRKNFLFANTESGATGSAVMYSIIETAKENNLNPFRYLTYIFKKFPNIKENETADILLPWNAPEECKVKI</sequence>
<dbReference type="EMBL" id="CP039381">
    <property type="protein sequence ID" value="QCT07625.1"/>
    <property type="molecule type" value="Genomic_DNA"/>
</dbReference>
<dbReference type="InterPro" id="IPR039552">
    <property type="entry name" value="IS66_C"/>
</dbReference>
<feature type="domain" description="Transposase IS66 C-terminal" evidence="2">
    <location>
        <begin position="295"/>
        <end position="333"/>
    </location>
</feature>
<dbReference type="PANTHER" id="PTHR33678">
    <property type="entry name" value="BLL1576 PROTEIN"/>
    <property type="match status" value="1"/>
</dbReference>
<dbReference type="Pfam" id="PF13817">
    <property type="entry name" value="DDE_Tnp_IS66_C"/>
    <property type="match status" value="1"/>
</dbReference>
<evidence type="ECO:0000313" key="4">
    <source>
        <dbReference type="Proteomes" id="UP000301475"/>
    </source>
</evidence>
<dbReference type="InterPro" id="IPR004291">
    <property type="entry name" value="Transposase_IS66_central"/>
</dbReference>
<dbReference type="PANTHER" id="PTHR33678:SF1">
    <property type="entry name" value="BLL1576 PROTEIN"/>
    <property type="match status" value="1"/>
</dbReference>
<dbReference type="InterPro" id="IPR052344">
    <property type="entry name" value="Transposase-related"/>
</dbReference>
<dbReference type="RefSeq" id="WP_138157620.1">
    <property type="nucleotide sequence ID" value="NZ_CP039381.1"/>
</dbReference>
<evidence type="ECO:0000259" key="2">
    <source>
        <dbReference type="Pfam" id="PF13817"/>
    </source>
</evidence>
<dbReference type="NCBIfam" id="NF033517">
    <property type="entry name" value="transpos_IS66"/>
    <property type="match status" value="1"/>
</dbReference>
<gene>
    <name evidence="3" type="ORF">E5Z56_09770</name>
</gene>
<evidence type="ECO:0000313" key="3">
    <source>
        <dbReference type="EMBL" id="QCT07625.1"/>
    </source>
</evidence>
<dbReference type="AlphaFoldDB" id="A0A4P8XWV0"/>
<dbReference type="Proteomes" id="UP000301475">
    <property type="component" value="Chromosome"/>
</dbReference>
<keyword evidence="4" id="KW-1185">Reference proteome</keyword>
<accession>A0A4P8XWV0</accession>
<dbReference type="OrthoDB" id="9760067at2"/>
<protein>
    <submittedName>
        <fullName evidence="3">IS66 family transposase</fullName>
    </submittedName>
</protein>
<proteinExistence type="predicted"/>
<name>A0A4P8XWV0_9FIRM</name>
<feature type="domain" description="Transposase IS66 central" evidence="1">
    <location>
        <begin position="4"/>
        <end position="288"/>
    </location>
</feature>
<dbReference type="KEGG" id="ruj:E5Z56_09770"/>
<evidence type="ECO:0000259" key="1">
    <source>
        <dbReference type="Pfam" id="PF03050"/>
    </source>
</evidence>
<reference evidence="3 4" key="1">
    <citation type="submission" date="2019-04" db="EMBL/GenBank/DDBJ databases">
        <authorList>
            <person name="Embree M."/>
            <person name="Gaffney J.R."/>
        </authorList>
    </citation>
    <scope>NUCLEOTIDE SEQUENCE [LARGE SCALE GENOMIC DNA]</scope>
    <source>
        <strain evidence="3 4">JE7A12</strain>
    </source>
</reference>
<dbReference type="Pfam" id="PF03050">
    <property type="entry name" value="DDE_Tnp_IS66"/>
    <property type="match status" value="1"/>
</dbReference>
<organism evidence="3 4">
    <name type="scientific">Ruminococcus bovis</name>
    <dbReference type="NCBI Taxonomy" id="2564099"/>
    <lineage>
        <taxon>Bacteria</taxon>
        <taxon>Bacillati</taxon>
        <taxon>Bacillota</taxon>
        <taxon>Clostridia</taxon>
        <taxon>Eubacteriales</taxon>
        <taxon>Oscillospiraceae</taxon>
        <taxon>Ruminococcus</taxon>
    </lineage>
</organism>